<sequence length="82" mass="8725">MSDQPVPDDVQPGAAGREALTPDGAQALRAYAARTRENADLLAGVLEDIALNGLPDPADCTPWEELRERKLAQLHAARGHVA</sequence>
<name>A0A1H6ECR1_9ACTN</name>
<dbReference type="AlphaFoldDB" id="A0A1H6ECR1"/>
<proteinExistence type="predicted"/>
<keyword evidence="3" id="KW-1185">Reference proteome</keyword>
<protein>
    <submittedName>
        <fullName evidence="2">Uncharacterized protein</fullName>
    </submittedName>
</protein>
<reference evidence="2 3" key="1">
    <citation type="submission" date="2016-10" db="EMBL/GenBank/DDBJ databases">
        <authorList>
            <person name="de Groot N.N."/>
        </authorList>
    </citation>
    <scope>NUCLEOTIDE SEQUENCE [LARGE SCALE GENOMIC DNA]</scope>
    <source>
        <strain evidence="2 3">CGMCC 4.2023</strain>
    </source>
</reference>
<dbReference type="OrthoDB" id="3855102at2"/>
<feature type="region of interest" description="Disordered" evidence="1">
    <location>
        <begin position="1"/>
        <end position="23"/>
    </location>
</feature>
<accession>A0A1H6ECR1</accession>
<dbReference type="EMBL" id="FNVU01000031">
    <property type="protein sequence ID" value="SEG94809.1"/>
    <property type="molecule type" value="Genomic_DNA"/>
</dbReference>
<evidence type="ECO:0000256" key="1">
    <source>
        <dbReference type="SAM" id="MobiDB-lite"/>
    </source>
</evidence>
<dbReference type="Proteomes" id="UP000236754">
    <property type="component" value="Unassembled WGS sequence"/>
</dbReference>
<gene>
    <name evidence="2" type="ORF">SAMN05216223_13129</name>
</gene>
<organism evidence="2 3">
    <name type="scientific">Actinacidiphila yanglinensis</name>
    <dbReference type="NCBI Taxonomy" id="310779"/>
    <lineage>
        <taxon>Bacteria</taxon>
        <taxon>Bacillati</taxon>
        <taxon>Actinomycetota</taxon>
        <taxon>Actinomycetes</taxon>
        <taxon>Kitasatosporales</taxon>
        <taxon>Streptomycetaceae</taxon>
        <taxon>Actinacidiphila</taxon>
    </lineage>
</organism>
<dbReference type="RefSeq" id="WP_103890859.1">
    <property type="nucleotide sequence ID" value="NZ_FNVU01000031.1"/>
</dbReference>
<evidence type="ECO:0000313" key="2">
    <source>
        <dbReference type="EMBL" id="SEG94809.1"/>
    </source>
</evidence>
<evidence type="ECO:0000313" key="3">
    <source>
        <dbReference type="Proteomes" id="UP000236754"/>
    </source>
</evidence>